<proteinExistence type="predicted"/>
<comment type="caution">
    <text evidence="1">The sequence shown here is derived from an EMBL/GenBank/DDBJ whole genome shotgun (WGS) entry which is preliminary data.</text>
</comment>
<evidence type="ECO:0000313" key="2">
    <source>
        <dbReference type="Proteomes" id="UP000239706"/>
    </source>
</evidence>
<reference evidence="1 2" key="1">
    <citation type="submission" date="2018-03" db="EMBL/GenBank/DDBJ databases">
        <title>Genome sequence of Clostridium liquoris DSM 100320.</title>
        <authorList>
            <person name="Poehlein A."/>
            <person name="Daniel R."/>
        </authorList>
    </citation>
    <scope>NUCLEOTIDE SEQUENCE [LARGE SCALE GENOMIC DNA]</scope>
    <source>
        <strain evidence="1 2">DSM 100320</strain>
    </source>
</reference>
<gene>
    <name evidence="1" type="ORF">CLLI_02750</name>
</gene>
<organism evidence="1 2">
    <name type="scientific">Clostridium liquoris</name>
    <dbReference type="NCBI Taxonomy" id="1289519"/>
    <lineage>
        <taxon>Bacteria</taxon>
        <taxon>Bacillati</taxon>
        <taxon>Bacillota</taxon>
        <taxon>Clostridia</taxon>
        <taxon>Eubacteriales</taxon>
        <taxon>Clostridiaceae</taxon>
        <taxon>Clostridium</taxon>
    </lineage>
</organism>
<name>A0A2T0BA36_9CLOT</name>
<dbReference type="AlphaFoldDB" id="A0A2T0BA36"/>
<dbReference type="Proteomes" id="UP000239706">
    <property type="component" value="Unassembled WGS sequence"/>
</dbReference>
<evidence type="ECO:0000313" key="1">
    <source>
        <dbReference type="EMBL" id="PRR80702.1"/>
    </source>
</evidence>
<sequence length="81" mass="9521">MLIWIEKHYEFNLLYDKKAFRHTILKSRRLVIKFNIALNYAAMLFRHGKISEIDTGFSEAQASIKQLNAPRNTLIILRSAE</sequence>
<accession>A0A2T0BA36</accession>
<dbReference type="EMBL" id="PVXO01000005">
    <property type="protein sequence ID" value="PRR80702.1"/>
    <property type="molecule type" value="Genomic_DNA"/>
</dbReference>
<keyword evidence="2" id="KW-1185">Reference proteome</keyword>
<protein>
    <submittedName>
        <fullName evidence="1">Uncharacterized protein</fullName>
    </submittedName>
</protein>